<feature type="domain" description="RGS" evidence="2">
    <location>
        <begin position="224"/>
        <end position="277"/>
    </location>
</feature>
<dbReference type="GO" id="GO:0005737">
    <property type="term" value="C:cytoplasm"/>
    <property type="evidence" value="ECO:0007669"/>
    <property type="project" value="TreeGrafter"/>
</dbReference>
<feature type="region of interest" description="Disordered" evidence="1">
    <location>
        <begin position="140"/>
        <end position="164"/>
    </location>
</feature>
<name>A0A8C7INX3_ONCKI</name>
<dbReference type="GO" id="GO:0009966">
    <property type="term" value="P:regulation of signal transduction"/>
    <property type="evidence" value="ECO:0007669"/>
    <property type="project" value="InterPro"/>
</dbReference>
<keyword evidence="4" id="KW-1185">Reference proteome</keyword>
<dbReference type="InterPro" id="IPR016137">
    <property type="entry name" value="RGS"/>
</dbReference>
<dbReference type="GO" id="GO:0005634">
    <property type="term" value="C:nucleus"/>
    <property type="evidence" value="ECO:0007669"/>
    <property type="project" value="TreeGrafter"/>
</dbReference>
<evidence type="ECO:0000313" key="3">
    <source>
        <dbReference type="Ensembl" id="ENSOKIP00005074809.1"/>
    </source>
</evidence>
<dbReference type="PANTHER" id="PTHR46583:SF1">
    <property type="entry name" value="REGULATOR OF G-PROTEIN SIGNALING 22"/>
    <property type="match status" value="1"/>
</dbReference>
<dbReference type="Proteomes" id="UP000694557">
    <property type="component" value="Unassembled WGS sequence"/>
</dbReference>
<dbReference type="InterPro" id="IPR036305">
    <property type="entry name" value="RGS_sf"/>
</dbReference>
<protein>
    <recommendedName>
        <fullName evidence="2">RGS domain-containing protein</fullName>
    </recommendedName>
</protein>
<gene>
    <name evidence="3" type="primary">LOC109886928</name>
</gene>
<feature type="region of interest" description="Disordered" evidence="1">
    <location>
        <begin position="368"/>
        <end position="390"/>
    </location>
</feature>
<dbReference type="GeneTree" id="ENSGT00500000044936"/>
<evidence type="ECO:0000259" key="2">
    <source>
        <dbReference type="PROSITE" id="PS50132"/>
    </source>
</evidence>
<dbReference type="PANTHER" id="PTHR46583">
    <property type="entry name" value="REGULATOR OF G-PROTEIN SIGNALING 22"/>
    <property type="match status" value="1"/>
</dbReference>
<evidence type="ECO:0000256" key="1">
    <source>
        <dbReference type="SAM" id="MobiDB-lite"/>
    </source>
</evidence>
<reference evidence="3" key="1">
    <citation type="submission" date="2025-08" db="UniProtKB">
        <authorList>
            <consortium name="Ensembl"/>
        </authorList>
    </citation>
    <scope>IDENTIFICATION</scope>
</reference>
<dbReference type="AlphaFoldDB" id="A0A8C7INX3"/>
<dbReference type="Ensembl" id="ENSOKIT00005079705.1">
    <property type="protein sequence ID" value="ENSOKIP00005074809.1"/>
    <property type="gene ID" value="ENSOKIG00005032305.1"/>
</dbReference>
<feature type="compositionally biased region" description="Polar residues" evidence="1">
    <location>
        <begin position="140"/>
        <end position="153"/>
    </location>
</feature>
<organism evidence="3 4">
    <name type="scientific">Oncorhynchus kisutch</name>
    <name type="common">Coho salmon</name>
    <name type="synonym">Salmo kisutch</name>
    <dbReference type="NCBI Taxonomy" id="8019"/>
    <lineage>
        <taxon>Eukaryota</taxon>
        <taxon>Metazoa</taxon>
        <taxon>Chordata</taxon>
        <taxon>Craniata</taxon>
        <taxon>Vertebrata</taxon>
        <taxon>Euteleostomi</taxon>
        <taxon>Actinopterygii</taxon>
        <taxon>Neopterygii</taxon>
        <taxon>Teleostei</taxon>
        <taxon>Protacanthopterygii</taxon>
        <taxon>Salmoniformes</taxon>
        <taxon>Salmonidae</taxon>
        <taxon>Salmoninae</taxon>
        <taxon>Oncorhynchus</taxon>
    </lineage>
</organism>
<dbReference type="InterPro" id="IPR042651">
    <property type="entry name" value="Rgs22"/>
</dbReference>
<proteinExistence type="predicted"/>
<accession>A0A8C7INX3</accession>
<dbReference type="InterPro" id="IPR044926">
    <property type="entry name" value="RGS_subdomain_2"/>
</dbReference>
<feature type="domain" description="RGS" evidence="2">
    <location>
        <begin position="610"/>
        <end position="669"/>
    </location>
</feature>
<dbReference type="GO" id="GO:0001965">
    <property type="term" value="F:G-protein alpha-subunit binding"/>
    <property type="evidence" value="ECO:0007669"/>
    <property type="project" value="InterPro"/>
</dbReference>
<sequence>MLGKITTDLPYLTIDNFEDCLSSDDVLVHFFNDFLSLPSFPECVQYNQETGVFEVVSDAAEALSRRIRSALQYFKSQPLTDPTELTARPVVDNHYTVLCLDREQGVEWILKERLPLFIESDCYFEYRLAKLLSQWGPQGWNQKRDGTSVQPPVTTEPVCPSPGPDDRETLMKVLYVSLGQMVGPHTESPCEGGPATSHSRLKEQQEEGDLEFHDLEFYDITASIHGDRQGLGDFKDFLEGTLGEKLLRLWMDIERLKTLQDDRRRIRHLVQMRSCYLLTGGQSSLNGELLTRLGLSTSPCWREDRLQRVQPRVTEALLCYWGPRFRMSQRAVDPLRLSLWRNGQLHPPSGVNPNPRYINLHPLRPHTSLPRPTIRPDTSLPRDRTPTPAHTQVLGVTDRELVKSYYSVCVVSDRLVKSYYSVWCHRLVKSYYSVWCQTGYASSSPVVGAWRMERMLQALCVDSQAGFYFTRYCERSGNPLWENAVHCWCDLQQYHQLFYQDGLDPYRVQRQAHLLYSTYVCSAACSSIEVEEEKRVYTCLTPAFEELFDWVEEHTLTLLLEPWTLLTTRDTDTFQKHAVAQACRPPPPPLEVARSPSMWSAVPERYRGYRLGSLLGHRTELQHFTSFLQDNTASIHLACWQDIENYRRIPHKDKAQREDKSRLIKDKYLNRKYFFGPDSPATRQQQEEVMRLAGGWGRLLHDRLCAPVLVDIQSITRNHIETRWLPVFLTTPEFNERQQQRVRQVKGTWMTSAGEILALRRALLNPVTCHQFRRFVSLKGDFLENDILFWLEVQRYKDLCHSHCVEAVVQDKVSTIISCFIQSSQATHILERRGEMGPYVFREAQVHRLTD</sequence>
<feature type="region of interest" description="Disordered" evidence="1">
    <location>
        <begin position="184"/>
        <end position="205"/>
    </location>
</feature>
<dbReference type="PROSITE" id="PS50132">
    <property type="entry name" value="RGS"/>
    <property type="match status" value="2"/>
</dbReference>
<reference evidence="3" key="2">
    <citation type="submission" date="2025-09" db="UniProtKB">
        <authorList>
            <consortium name="Ensembl"/>
        </authorList>
    </citation>
    <scope>IDENTIFICATION</scope>
</reference>
<dbReference type="SUPFAM" id="SSF48097">
    <property type="entry name" value="Regulator of G-protein signaling, RGS"/>
    <property type="match status" value="4"/>
</dbReference>
<dbReference type="Gene3D" id="1.10.167.10">
    <property type="entry name" value="Regulator of G-protein Signalling 4, domain 2"/>
    <property type="match status" value="4"/>
</dbReference>
<evidence type="ECO:0000313" key="4">
    <source>
        <dbReference type="Proteomes" id="UP000694557"/>
    </source>
</evidence>